<dbReference type="GO" id="GO:0031012">
    <property type="term" value="C:extracellular matrix"/>
    <property type="evidence" value="ECO:0007669"/>
    <property type="project" value="TreeGrafter"/>
</dbReference>
<keyword evidence="2" id="KW-0964">Secreted</keyword>
<feature type="binding site" evidence="14">
    <location>
        <position position="588"/>
    </location>
    <ligand>
        <name>Ca(2+)</name>
        <dbReference type="ChEBI" id="CHEBI:29108"/>
        <label>2</label>
    </ligand>
</feature>
<evidence type="ECO:0000256" key="7">
    <source>
        <dbReference type="ARBA" id="ARBA00022737"/>
    </source>
</evidence>
<evidence type="ECO:0000256" key="5">
    <source>
        <dbReference type="ARBA" id="ARBA00022723"/>
    </source>
</evidence>
<dbReference type="SMART" id="SM00209">
    <property type="entry name" value="TSP1"/>
    <property type="match status" value="6"/>
</dbReference>
<evidence type="ECO:0000256" key="10">
    <source>
        <dbReference type="ARBA" id="ARBA00023049"/>
    </source>
</evidence>
<dbReference type="PANTHER" id="PTHR13723">
    <property type="entry name" value="ADAMTS A DISINTEGRIN AND METALLOPROTEASE WITH THROMBOSPONDIN MOTIFS PROTEASE"/>
    <property type="match status" value="1"/>
</dbReference>
<evidence type="ECO:0000256" key="13">
    <source>
        <dbReference type="PIRSR" id="PIRSR613273-1"/>
    </source>
</evidence>
<evidence type="ECO:0000256" key="12">
    <source>
        <dbReference type="ARBA" id="ARBA00023180"/>
    </source>
</evidence>
<dbReference type="Proteomes" id="UP000245119">
    <property type="component" value="Linkage Group LG12"/>
</dbReference>
<evidence type="ECO:0008006" key="22">
    <source>
        <dbReference type="Google" id="ProtNLM"/>
    </source>
</evidence>
<keyword evidence="5 14" id="KW-0479">Metal-binding</keyword>
<dbReference type="Pfam" id="PF00090">
    <property type="entry name" value="TSP_1"/>
    <property type="match status" value="1"/>
</dbReference>
<dbReference type="Gene3D" id="2.20.100.10">
    <property type="entry name" value="Thrombospondin type-1 (TSP1) repeat"/>
    <property type="match status" value="6"/>
</dbReference>
<dbReference type="EMBL" id="PZQS01000012">
    <property type="protein sequence ID" value="PVD21055.1"/>
    <property type="molecule type" value="Genomic_DNA"/>
</dbReference>
<dbReference type="PROSITE" id="PS50900">
    <property type="entry name" value="PLAC"/>
    <property type="match status" value="1"/>
</dbReference>
<feature type="disulfide bond" evidence="15">
    <location>
        <begin position="613"/>
        <end position="638"/>
    </location>
</feature>
<evidence type="ECO:0000256" key="2">
    <source>
        <dbReference type="ARBA" id="ARBA00022525"/>
    </source>
</evidence>
<evidence type="ECO:0000256" key="4">
    <source>
        <dbReference type="ARBA" id="ARBA00022670"/>
    </source>
</evidence>
<keyword evidence="21" id="KW-1185">Reference proteome</keyword>
<dbReference type="Pfam" id="PF05986">
    <property type="entry name" value="ADAMTS_spacer1"/>
    <property type="match status" value="1"/>
</dbReference>
<dbReference type="InterPro" id="IPR001590">
    <property type="entry name" value="Peptidase_M12B"/>
</dbReference>
<dbReference type="PRINTS" id="PR01857">
    <property type="entry name" value="ADAMTSFAMILY"/>
</dbReference>
<dbReference type="InterPro" id="IPR002870">
    <property type="entry name" value="Peptidase_M12B_N"/>
</dbReference>
<evidence type="ECO:0000256" key="1">
    <source>
        <dbReference type="ARBA" id="ARBA00004498"/>
    </source>
</evidence>
<keyword evidence="10" id="KW-0482">Metalloprotease</keyword>
<keyword evidence="4" id="KW-0645">Protease</keyword>
<feature type="disulfide bond" evidence="15">
    <location>
        <begin position="487"/>
        <end position="494"/>
    </location>
</feature>
<dbReference type="GO" id="GO:0006508">
    <property type="term" value="P:proteolysis"/>
    <property type="evidence" value="ECO:0007669"/>
    <property type="project" value="UniProtKB-KW"/>
</dbReference>
<comment type="cofactor">
    <cofactor evidence="14">
        <name>Zn(2+)</name>
        <dbReference type="ChEBI" id="CHEBI:29105"/>
    </cofactor>
    <text evidence="14">Binds 1 zinc ion per subunit.</text>
</comment>
<feature type="region of interest" description="Disordered" evidence="17">
    <location>
        <begin position="242"/>
        <end position="308"/>
    </location>
</feature>
<dbReference type="OrthoDB" id="10035764at2759"/>
<dbReference type="InterPro" id="IPR024079">
    <property type="entry name" value="MetalloPept_cat_dom_sf"/>
</dbReference>
<dbReference type="InterPro" id="IPR000884">
    <property type="entry name" value="TSP1_rpt"/>
</dbReference>
<evidence type="ECO:0000256" key="8">
    <source>
        <dbReference type="ARBA" id="ARBA00022801"/>
    </source>
</evidence>
<dbReference type="InterPro" id="IPR010294">
    <property type="entry name" value="ADAMTS_spacer1"/>
</dbReference>
<evidence type="ECO:0000256" key="9">
    <source>
        <dbReference type="ARBA" id="ARBA00022833"/>
    </source>
</evidence>
<proteinExistence type="predicted"/>
<feature type="binding site" evidence="14">
    <location>
        <position position="588"/>
    </location>
    <ligand>
        <name>Ca(2+)</name>
        <dbReference type="ChEBI" id="CHEBI:29108"/>
        <label>1</label>
    </ligand>
</feature>
<feature type="disulfide bond" evidence="15">
    <location>
        <begin position="461"/>
        <end position="512"/>
    </location>
</feature>
<feature type="binding site" evidence="14">
    <location>
        <position position="388"/>
    </location>
    <ligand>
        <name>Ca(2+)</name>
        <dbReference type="ChEBI" id="CHEBI:29108"/>
        <label>1</label>
    </ligand>
</feature>
<dbReference type="PANTHER" id="PTHR13723:SF293">
    <property type="entry name" value="A DISINTEGRIN AND METALLOPROTEINASE WITH THROMBOSPONDIN MOTIFS 18"/>
    <property type="match status" value="1"/>
</dbReference>
<dbReference type="GO" id="GO:0004222">
    <property type="term" value="F:metalloendopeptidase activity"/>
    <property type="evidence" value="ECO:0007669"/>
    <property type="project" value="InterPro"/>
</dbReference>
<dbReference type="FunFam" id="2.20.100.10:FF:000005">
    <property type="entry name" value="ADAM metallopeptidase with thrombospondin type 1 motif 9"/>
    <property type="match status" value="3"/>
</dbReference>
<feature type="disulfide bond" evidence="15">
    <location>
        <begin position="693"/>
        <end position="730"/>
    </location>
</feature>
<evidence type="ECO:0000259" key="19">
    <source>
        <dbReference type="PROSITE" id="PS50900"/>
    </source>
</evidence>
<reference evidence="20 21" key="1">
    <citation type="submission" date="2018-04" db="EMBL/GenBank/DDBJ databases">
        <title>The genome of golden apple snail Pomacea canaliculata provides insight into stress tolerance and invasive adaptation.</title>
        <authorList>
            <person name="Liu C."/>
            <person name="Liu B."/>
            <person name="Ren Y."/>
            <person name="Zhang Y."/>
            <person name="Wang H."/>
            <person name="Li S."/>
            <person name="Jiang F."/>
            <person name="Yin L."/>
            <person name="Zhang G."/>
            <person name="Qian W."/>
            <person name="Fan W."/>
        </authorList>
    </citation>
    <scope>NUCLEOTIDE SEQUENCE [LARGE SCALE GENOMIC DNA]</scope>
    <source>
        <strain evidence="20">SZHN2017</strain>
        <tissue evidence="20">Muscle</tissue>
    </source>
</reference>
<feature type="binding site" evidence="14">
    <location>
        <position position="476"/>
    </location>
    <ligand>
        <name>Ca(2+)</name>
        <dbReference type="ChEBI" id="CHEBI:29108"/>
        <label>1</label>
    </ligand>
</feature>
<feature type="binding site" evidence="14">
    <location>
        <position position="388"/>
    </location>
    <ligand>
        <name>Ca(2+)</name>
        <dbReference type="ChEBI" id="CHEBI:29108"/>
        <label>2</label>
    </ligand>
</feature>
<dbReference type="Pfam" id="PF08686">
    <property type="entry name" value="PLAC"/>
    <property type="match status" value="1"/>
</dbReference>
<feature type="disulfide bond" evidence="15">
    <location>
        <begin position="658"/>
        <end position="669"/>
    </location>
</feature>
<feature type="compositionally biased region" description="Low complexity" evidence="17">
    <location>
        <begin position="274"/>
        <end position="293"/>
    </location>
</feature>
<dbReference type="Pfam" id="PF17771">
    <property type="entry name" value="ADAMTS_CR_2"/>
    <property type="match status" value="1"/>
</dbReference>
<evidence type="ECO:0000256" key="14">
    <source>
        <dbReference type="PIRSR" id="PIRSR613273-2"/>
    </source>
</evidence>
<feature type="binding site" evidence="14 16">
    <location>
        <position position="538"/>
    </location>
    <ligand>
        <name>Zn(2+)</name>
        <dbReference type="ChEBI" id="CHEBI:29105"/>
        <note>catalytic</note>
    </ligand>
</feature>
<feature type="disulfide bond" evidence="15">
    <location>
        <begin position="624"/>
        <end position="645"/>
    </location>
</feature>
<dbReference type="InterPro" id="IPR036383">
    <property type="entry name" value="TSP1_rpt_sf"/>
</dbReference>
<feature type="domain" description="Peptidase M12B" evidence="18">
    <location>
        <begin position="385"/>
        <end position="590"/>
    </location>
</feature>
<dbReference type="Gene3D" id="3.40.390.10">
    <property type="entry name" value="Collagenase (Catalytic Domain)"/>
    <property type="match status" value="1"/>
</dbReference>
<evidence type="ECO:0000256" key="15">
    <source>
        <dbReference type="PIRSR" id="PIRSR613273-3"/>
    </source>
</evidence>
<name>A0A2T7NIS3_POMCA</name>
<keyword evidence="7" id="KW-0677">Repeat</keyword>
<feature type="disulfide bond" evidence="15">
    <location>
        <begin position="697"/>
        <end position="735"/>
    </location>
</feature>
<keyword evidence="8" id="KW-0378">Hydrolase</keyword>
<dbReference type="FunFam" id="2.60.120.830:FF:000001">
    <property type="entry name" value="A disintegrin and metalloproteinase with thrombospondin motifs 1"/>
    <property type="match status" value="1"/>
</dbReference>
<accession>A0A2T7NIS3</accession>
<dbReference type="Pfam" id="PF01562">
    <property type="entry name" value="Pep_M12B_propep"/>
    <property type="match status" value="1"/>
</dbReference>
<feature type="binding site" evidence="14">
    <location>
        <position position="585"/>
    </location>
    <ligand>
        <name>Ca(2+)</name>
        <dbReference type="ChEBI" id="CHEBI:29108"/>
        <label>1</label>
    </ligand>
</feature>
<comment type="subcellular location">
    <subcellularLocation>
        <location evidence="1">Secreted</location>
        <location evidence="1">Extracellular space</location>
        <location evidence="1">Extracellular matrix</location>
    </subcellularLocation>
</comment>
<comment type="caution">
    <text evidence="20">The sequence shown here is derived from an EMBL/GenBank/DDBJ whole genome shotgun (WGS) entry which is preliminary data.</text>
</comment>
<feature type="binding site" evidence="14 16">
    <location>
        <position position="532"/>
    </location>
    <ligand>
        <name>Zn(2+)</name>
        <dbReference type="ChEBI" id="CHEBI:29105"/>
        <note>catalytic</note>
    </ligand>
</feature>
<keyword evidence="11 15" id="KW-1015">Disulfide bond</keyword>
<dbReference type="Pfam" id="PF19030">
    <property type="entry name" value="TSP1_ADAMTS"/>
    <property type="match status" value="5"/>
</dbReference>
<keyword evidence="3" id="KW-0272">Extracellular matrix</keyword>
<dbReference type="InterPro" id="IPR045371">
    <property type="entry name" value="ADAMTS_CR_3"/>
</dbReference>
<dbReference type="Pfam" id="PF19236">
    <property type="entry name" value="ADAMTS_CR_3"/>
    <property type="match status" value="1"/>
</dbReference>
<keyword evidence="14" id="KW-0106">Calcium</keyword>
<evidence type="ECO:0000313" key="21">
    <source>
        <dbReference type="Proteomes" id="UP000245119"/>
    </source>
</evidence>
<evidence type="ECO:0000256" key="11">
    <source>
        <dbReference type="ARBA" id="ARBA00023157"/>
    </source>
</evidence>
<dbReference type="InterPro" id="IPR041645">
    <property type="entry name" value="ADAMTS_CR_2"/>
</dbReference>
<dbReference type="PROSITE" id="PS50092">
    <property type="entry name" value="TSP1"/>
    <property type="match status" value="5"/>
</dbReference>
<feature type="disulfide bond" evidence="15">
    <location>
        <begin position="545"/>
        <end position="569"/>
    </location>
</feature>
<dbReference type="Pfam" id="PF01421">
    <property type="entry name" value="Reprolysin"/>
    <property type="match status" value="1"/>
</dbReference>
<keyword evidence="6" id="KW-0732">Signal</keyword>
<dbReference type="SUPFAM" id="SSF82895">
    <property type="entry name" value="TSP-1 type 1 repeat"/>
    <property type="match status" value="5"/>
</dbReference>
<protein>
    <recommendedName>
        <fullName evidence="22">Peptidase M12B domain-containing protein</fullName>
    </recommendedName>
</protein>
<dbReference type="InterPro" id="IPR013273">
    <property type="entry name" value="ADAMTS/ADAMTS-like"/>
</dbReference>
<dbReference type="CDD" id="cd04273">
    <property type="entry name" value="ZnMc_ADAMTS_like"/>
    <property type="match status" value="1"/>
</dbReference>
<dbReference type="FunFam" id="3.40.390.10:FF:000001">
    <property type="entry name" value="A disintegrin and metalloproteinase with thrombospondin motifs 1"/>
    <property type="match status" value="1"/>
</dbReference>
<feature type="domain" description="PLAC" evidence="19">
    <location>
        <begin position="1282"/>
        <end position="1318"/>
    </location>
</feature>
<dbReference type="PROSITE" id="PS50215">
    <property type="entry name" value="ADAM_MEPRO"/>
    <property type="match status" value="1"/>
</dbReference>
<feature type="active site" evidence="13 16">
    <location>
        <position position="529"/>
    </location>
</feature>
<evidence type="ECO:0000256" key="3">
    <source>
        <dbReference type="ARBA" id="ARBA00022530"/>
    </source>
</evidence>
<feature type="binding site" evidence="14 16">
    <location>
        <position position="528"/>
    </location>
    <ligand>
        <name>Zn(2+)</name>
        <dbReference type="ChEBI" id="CHEBI:29105"/>
        <note>catalytic</note>
    </ligand>
</feature>
<keyword evidence="12" id="KW-0325">Glycoprotein</keyword>
<evidence type="ECO:0000256" key="17">
    <source>
        <dbReference type="SAM" id="MobiDB-lite"/>
    </source>
</evidence>
<feature type="disulfide bond" evidence="15">
    <location>
        <begin position="708"/>
        <end position="720"/>
    </location>
</feature>
<keyword evidence="9 14" id="KW-0862">Zinc</keyword>
<dbReference type="Gene3D" id="2.60.120.830">
    <property type="match status" value="1"/>
</dbReference>
<evidence type="ECO:0000256" key="16">
    <source>
        <dbReference type="PROSITE-ProRule" id="PRU00276"/>
    </source>
</evidence>
<dbReference type="InterPro" id="IPR050439">
    <property type="entry name" value="ADAMTS_ADAMTS-like"/>
</dbReference>
<feature type="disulfide bond" evidence="15">
    <location>
        <begin position="633"/>
        <end position="664"/>
    </location>
</feature>
<dbReference type="FunFam" id="2.20.100.10:FF:000007">
    <property type="entry name" value="Thrombospondin 1"/>
    <property type="match status" value="1"/>
</dbReference>
<evidence type="ECO:0000313" key="20">
    <source>
        <dbReference type="EMBL" id="PVD21055.1"/>
    </source>
</evidence>
<sequence length="1318" mass="148047">MHRVPLGHGCRPFGWNPCSSSTMARLAPLDHLGDALYPFNQHRSTICLRQLLNCSRDLRLGGHRGQATYFEIVFPVVWDQEERLPLRALHEKWRHKRSVRSPAAPSPSLGVNVTAFGQLFQLQLSPNEELLAPGFRIYHRYSHTVGHSDDADQDVAGQVDSQVASQEEVDKEMSCHLSGSVRSHQDWPAAISICGGMKGIIRTPDEDYIIEPLVDHVIPDLNGQPPDAADESHHLPHKLYKRSAMAQQPSTYCGVKDKGSTRRQKRFSESHTVPSHISSHLSSSSQPSPSAEAPQPPRRKNVDDLKQPKHHVHYIDTKDHIYRDALAAEQLTSLQDILLTTTGDVIEGGAASPAGQVEGRKAGMQRARRRRSLSKWKYLQRASEKTMEMLVVVDKTMLQRHGNKNVTTYTLTLFNMVSKLFQDSSLGSTIHIVLVGLILLEGDEPGLSIGHHADKTLNSFCSWQSVLLGANGRQHDHAVLLSATDFCSYKNSPCDTLGFAPIGGMCNQIRSCTINEDTGLNTALTIAHEVGHNFGMFHDGEGNYCRQTVGSIMAPTLISKDGTLQWSVCSRAYLLRFLNTPQSTCLDDKSTHVAELRFPDRLPGQLYDADVQCKWQFGSSAQLCMYDFGKDTCKALWCYRGNKRCETKFLPAAEGTSCGAGKWCRDGECVKYGSEGPMPIDGNWSAWSEWSACTRTCDQGVQTRERECNNPLPQYGGRPCQDEVKQHRLCNVQACSEQSDFHTTQCTQYDKKPFRGWYLHWKPYKKLYDAREPCSLYCMAETLNYIFTIKHQALDGTSCSLEGGICIEGSCQTIGCDWKINSSAKVDICGVCQGDNSTCQLISGEYSQQPELNSYFPIVVLPKGARHIRVHEKSISSNYLAIRNIYGQYYLNGDRRVAWPGIYTLGGASFQYRRPYNEPETLDSVGPLEEDIILEILVQDSNPGVLYQYTIPHSHGEIVAPSLNYTWKETASACSHSCAGGTKTVSTQCVRDQGDKVDAHYCEEANKPETGIFQCNMHPCPPSWIADEWSHCSKTCGEGRQVRKMQCKQQVTQHKDRKLRKHLCKHLPKPATRQFCNTEPCPPQWQPRWTVEQWTKCSKSCGGGMQVRKVFCQKPLFKEKNHNVGRHFCKHLPKPAKRQHCNVHDCLPDWHAGHWSECSVTCGEGKQLRKVACQITSRYPHMIVKEEMCNVTTRPVTARICQRHACPVNISWKFTAWESCSVTCGEGVQEREVWCSDGQSRRSDHRCAHLVQPPSTKNCTMARCLEPTAKIVSFNTPKGHIAGPVCKDLEQWCHLVRQHRACGHAYYRQSCCQTCLGP</sequence>
<gene>
    <name evidence="20" type="ORF">C0Q70_19221</name>
</gene>
<organism evidence="20 21">
    <name type="scientific">Pomacea canaliculata</name>
    <name type="common">Golden apple snail</name>
    <dbReference type="NCBI Taxonomy" id="400727"/>
    <lineage>
        <taxon>Eukaryota</taxon>
        <taxon>Metazoa</taxon>
        <taxon>Spiralia</taxon>
        <taxon>Lophotrochozoa</taxon>
        <taxon>Mollusca</taxon>
        <taxon>Gastropoda</taxon>
        <taxon>Caenogastropoda</taxon>
        <taxon>Architaenioglossa</taxon>
        <taxon>Ampullarioidea</taxon>
        <taxon>Ampullariidae</taxon>
        <taxon>Pomacea</taxon>
    </lineage>
</organism>
<dbReference type="InterPro" id="IPR010909">
    <property type="entry name" value="PLAC"/>
</dbReference>
<comment type="caution">
    <text evidence="16">Lacks conserved residue(s) required for the propagation of feature annotation.</text>
</comment>
<evidence type="ECO:0000256" key="6">
    <source>
        <dbReference type="ARBA" id="ARBA00022729"/>
    </source>
</evidence>
<dbReference type="GO" id="GO:0046872">
    <property type="term" value="F:metal ion binding"/>
    <property type="evidence" value="ECO:0007669"/>
    <property type="project" value="UniProtKB-KW"/>
</dbReference>
<dbReference type="Gene3D" id="3.40.1620.60">
    <property type="match status" value="1"/>
</dbReference>
<evidence type="ECO:0000259" key="18">
    <source>
        <dbReference type="PROSITE" id="PS50215"/>
    </source>
</evidence>
<feature type="disulfide bond" evidence="15">
    <location>
        <begin position="506"/>
        <end position="585"/>
    </location>
</feature>
<dbReference type="SUPFAM" id="SSF55486">
    <property type="entry name" value="Metalloproteases ('zincins'), catalytic domain"/>
    <property type="match status" value="1"/>
</dbReference>
<dbReference type="GO" id="GO:0030198">
    <property type="term" value="P:extracellular matrix organization"/>
    <property type="evidence" value="ECO:0007669"/>
    <property type="project" value="InterPro"/>
</dbReference>